<accession>D6TVH6</accession>
<dbReference type="InParanoid" id="D6TVH6"/>
<name>D6TVH6_KTERA</name>
<sequence length="146" mass="16677">MKNIKEVLAFFWEPPVPMGALKARLEEALGPRFTLRFAIDDTLKSFPMEEVIFVYDMNQVLSTRSLQIQLPGETPKNPTLEDLEKLSPTVREFDERCVATIRRNGKRSRQIIITITSNQSKNVGTLPTPSIFSLRLANMPQIVQFL</sequence>
<dbReference type="STRING" id="485913.Krac_6592"/>
<dbReference type="RefSeq" id="WP_007917610.1">
    <property type="nucleotide sequence ID" value="NZ_ADVG01000003.1"/>
</dbReference>
<comment type="caution">
    <text evidence="1">The sequence shown here is derived from an EMBL/GenBank/DDBJ whole genome shotgun (WGS) entry which is preliminary data.</text>
</comment>
<dbReference type="AlphaFoldDB" id="D6TVH6"/>
<protein>
    <submittedName>
        <fullName evidence="1">Uncharacterized protein</fullName>
    </submittedName>
</protein>
<dbReference type="Proteomes" id="UP000004508">
    <property type="component" value="Unassembled WGS sequence"/>
</dbReference>
<keyword evidence="2" id="KW-1185">Reference proteome</keyword>
<reference evidence="1 2" key="1">
    <citation type="journal article" date="2011" name="Stand. Genomic Sci.">
        <title>Non-contiguous finished genome sequence and contextual data of the filamentous soil bacterium Ktedonobacter racemifer type strain (SOSP1-21).</title>
        <authorList>
            <person name="Chang Y.J."/>
            <person name="Land M."/>
            <person name="Hauser L."/>
            <person name="Chertkov O."/>
            <person name="Del Rio T.G."/>
            <person name="Nolan M."/>
            <person name="Copeland A."/>
            <person name="Tice H."/>
            <person name="Cheng J.F."/>
            <person name="Lucas S."/>
            <person name="Han C."/>
            <person name="Goodwin L."/>
            <person name="Pitluck S."/>
            <person name="Ivanova N."/>
            <person name="Ovchinikova G."/>
            <person name="Pati A."/>
            <person name="Chen A."/>
            <person name="Palaniappan K."/>
            <person name="Mavromatis K."/>
            <person name="Liolios K."/>
            <person name="Brettin T."/>
            <person name="Fiebig A."/>
            <person name="Rohde M."/>
            <person name="Abt B."/>
            <person name="Goker M."/>
            <person name="Detter J.C."/>
            <person name="Woyke T."/>
            <person name="Bristow J."/>
            <person name="Eisen J.A."/>
            <person name="Markowitz V."/>
            <person name="Hugenholtz P."/>
            <person name="Kyrpides N.C."/>
            <person name="Klenk H.P."/>
            <person name="Lapidus A."/>
        </authorList>
    </citation>
    <scope>NUCLEOTIDE SEQUENCE [LARGE SCALE GENOMIC DNA]</scope>
    <source>
        <strain evidence="2">DSM 44963</strain>
    </source>
</reference>
<gene>
    <name evidence="1" type="ORF">Krac_6592</name>
</gene>
<evidence type="ECO:0000313" key="2">
    <source>
        <dbReference type="Proteomes" id="UP000004508"/>
    </source>
</evidence>
<evidence type="ECO:0000313" key="1">
    <source>
        <dbReference type="EMBL" id="EFH85379.1"/>
    </source>
</evidence>
<proteinExistence type="predicted"/>
<dbReference type="EMBL" id="ADVG01000003">
    <property type="protein sequence ID" value="EFH85379.1"/>
    <property type="molecule type" value="Genomic_DNA"/>
</dbReference>
<organism evidence="1 2">
    <name type="scientific">Ktedonobacter racemifer DSM 44963</name>
    <dbReference type="NCBI Taxonomy" id="485913"/>
    <lineage>
        <taxon>Bacteria</taxon>
        <taxon>Bacillati</taxon>
        <taxon>Chloroflexota</taxon>
        <taxon>Ktedonobacteria</taxon>
        <taxon>Ktedonobacterales</taxon>
        <taxon>Ktedonobacteraceae</taxon>
        <taxon>Ktedonobacter</taxon>
    </lineage>
</organism>